<keyword evidence="4 5" id="KW-0472">Membrane</keyword>
<dbReference type="GO" id="GO:0022857">
    <property type="term" value="F:transmembrane transporter activity"/>
    <property type="evidence" value="ECO:0007669"/>
    <property type="project" value="InterPro"/>
</dbReference>
<accession>A0A177CJE5</accession>
<evidence type="ECO:0000256" key="5">
    <source>
        <dbReference type="SAM" id="Phobius"/>
    </source>
</evidence>
<dbReference type="OrthoDB" id="2428527at2759"/>
<dbReference type="PANTHER" id="PTHR42718:SF41">
    <property type="entry name" value="MFS TRANSPORTER OF UNKOWN SPECIFICITY (AFU_ORTHOLOGUE AFUA_5G09940)-RELATED"/>
    <property type="match status" value="1"/>
</dbReference>
<dbReference type="Pfam" id="PF07690">
    <property type="entry name" value="MFS_1"/>
    <property type="match status" value="1"/>
</dbReference>
<dbReference type="InParanoid" id="A0A177CJE5"/>
<keyword evidence="2 5" id="KW-0812">Transmembrane</keyword>
<gene>
    <name evidence="7" type="ORF">CC84DRAFT_1163236</name>
</gene>
<sequence length="495" mass="54211">METPLTRGYLHRPHGWREYVFIFVLCSTQLFCQIALGYVIIPLSLISKTFHQDGYEQAAEMNWHAAAYSLTIGSFILVSGRLGDIYGSKNVLVFGWIWFAAWSIIAGCSAFTHSAIFFDVSRAFQGIGPSLLLPNALAIAGRTYAPGRRRSVVFSLIAMCAPLGGIIGGLAGSALAQYVWWPWITWISGIGCFMVAAIAYLVVPQDRDEISPKVITFDWIGSFFGVGGLILLNISWNQAPIDGWSTPYVYVLLIVGLIFLGMFALQERRAEHPIMDVSIFNGRVMGILLTTGLSWTSFGIWFYYIFQFLQHVRGLSSLESALQFGPGAISGMVAPLFVAWSVGKVPAPWLMVISSSAFLMGTVLLATAPVEQKYWFNVFWSFVIMAWGMDVSFPASTLFLSDSVSIEHQGISASLVNTIINYSIAIGLGIAGTVEYQVVRGTSNKSILQGYRAAQWTSVGLAGLGLGVALLLVVLKRQRTLGKSEQTACDSEEYV</sequence>
<dbReference type="PANTHER" id="PTHR42718">
    <property type="entry name" value="MAJOR FACILITATOR SUPERFAMILY MULTIDRUG TRANSPORTER MFSC"/>
    <property type="match status" value="1"/>
</dbReference>
<evidence type="ECO:0000313" key="7">
    <source>
        <dbReference type="EMBL" id="OAG06959.1"/>
    </source>
</evidence>
<feature type="transmembrane region" description="Helical" evidence="5">
    <location>
        <begin position="349"/>
        <end position="368"/>
    </location>
</feature>
<feature type="transmembrane region" description="Helical" evidence="5">
    <location>
        <begin position="61"/>
        <end position="79"/>
    </location>
</feature>
<feature type="transmembrane region" description="Helical" evidence="5">
    <location>
        <begin position="123"/>
        <end position="140"/>
    </location>
</feature>
<evidence type="ECO:0000256" key="2">
    <source>
        <dbReference type="ARBA" id="ARBA00022692"/>
    </source>
</evidence>
<feature type="transmembrane region" description="Helical" evidence="5">
    <location>
        <begin position="20"/>
        <end position="41"/>
    </location>
</feature>
<feature type="transmembrane region" description="Helical" evidence="5">
    <location>
        <begin position="286"/>
        <end position="304"/>
    </location>
</feature>
<feature type="transmembrane region" description="Helical" evidence="5">
    <location>
        <begin position="374"/>
        <end position="400"/>
    </location>
</feature>
<dbReference type="SUPFAM" id="SSF103473">
    <property type="entry name" value="MFS general substrate transporter"/>
    <property type="match status" value="1"/>
</dbReference>
<feature type="transmembrane region" description="Helical" evidence="5">
    <location>
        <begin position="454"/>
        <end position="475"/>
    </location>
</feature>
<reference evidence="7 8" key="1">
    <citation type="submission" date="2016-05" db="EMBL/GenBank/DDBJ databases">
        <title>Comparative analysis of secretome profiles of manganese(II)-oxidizing ascomycete fungi.</title>
        <authorList>
            <consortium name="DOE Joint Genome Institute"/>
            <person name="Zeiner C.A."/>
            <person name="Purvine S.O."/>
            <person name="Zink E.M."/>
            <person name="Wu S."/>
            <person name="Pasa-Tolic L."/>
            <person name="Chaput D.L."/>
            <person name="Haridas S."/>
            <person name="Grigoriev I.V."/>
            <person name="Santelli C.M."/>
            <person name="Hansel C.M."/>
        </authorList>
    </citation>
    <scope>NUCLEOTIDE SEQUENCE [LARGE SCALE GENOMIC DNA]</scope>
    <source>
        <strain evidence="7 8">AP3s5-JAC2a</strain>
    </source>
</reference>
<comment type="subcellular location">
    <subcellularLocation>
        <location evidence="1">Membrane</location>
        <topology evidence="1">Multi-pass membrane protein</topology>
    </subcellularLocation>
</comment>
<dbReference type="PROSITE" id="PS50850">
    <property type="entry name" value="MFS"/>
    <property type="match status" value="1"/>
</dbReference>
<keyword evidence="8" id="KW-1185">Reference proteome</keyword>
<keyword evidence="3 5" id="KW-1133">Transmembrane helix</keyword>
<feature type="transmembrane region" description="Helical" evidence="5">
    <location>
        <begin position="412"/>
        <end position="434"/>
    </location>
</feature>
<evidence type="ECO:0000259" key="6">
    <source>
        <dbReference type="PROSITE" id="PS50850"/>
    </source>
</evidence>
<evidence type="ECO:0000313" key="8">
    <source>
        <dbReference type="Proteomes" id="UP000077069"/>
    </source>
</evidence>
<dbReference type="CDD" id="cd17476">
    <property type="entry name" value="MFS_Amf1_MDR_like"/>
    <property type="match status" value="1"/>
</dbReference>
<protein>
    <submittedName>
        <fullName evidence="7">Putative MFS multidrug transporter</fullName>
    </submittedName>
</protein>
<name>A0A177CJE5_9PLEO</name>
<evidence type="ECO:0000256" key="4">
    <source>
        <dbReference type="ARBA" id="ARBA00023136"/>
    </source>
</evidence>
<feature type="transmembrane region" description="Helical" evidence="5">
    <location>
        <begin position="91"/>
        <end position="117"/>
    </location>
</feature>
<dbReference type="GO" id="GO:0016020">
    <property type="term" value="C:membrane"/>
    <property type="evidence" value="ECO:0007669"/>
    <property type="project" value="UniProtKB-SubCell"/>
</dbReference>
<feature type="transmembrane region" description="Helical" evidence="5">
    <location>
        <begin position="215"/>
        <end position="236"/>
    </location>
</feature>
<dbReference type="RefSeq" id="XP_018037324.1">
    <property type="nucleotide sequence ID" value="XM_018178211.1"/>
</dbReference>
<dbReference type="GeneID" id="28761697"/>
<evidence type="ECO:0000256" key="3">
    <source>
        <dbReference type="ARBA" id="ARBA00022989"/>
    </source>
</evidence>
<organism evidence="7 8">
    <name type="scientific">Paraphaeosphaeria sporulosa</name>
    <dbReference type="NCBI Taxonomy" id="1460663"/>
    <lineage>
        <taxon>Eukaryota</taxon>
        <taxon>Fungi</taxon>
        <taxon>Dikarya</taxon>
        <taxon>Ascomycota</taxon>
        <taxon>Pezizomycotina</taxon>
        <taxon>Dothideomycetes</taxon>
        <taxon>Pleosporomycetidae</taxon>
        <taxon>Pleosporales</taxon>
        <taxon>Massarineae</taxon>
        <taxon>Didymosphaeriaceae</taxon>
        <taxon>Paraphaeosphaeria</taxon>
    </lineage>
</organism>
<evidence type="ECO:0000256" key="1">
    <source>
        <dbReference type="ARBA" id="ARBA00004141"/>
    </source>
</evidence>
<dbReference type="Gene3D" id="1.20.1250.20">
    <property type="entry name" value="MFS general substrate transporter like domains"/>
    <property type="match status" value="2"/>
</dbReference>
<dbReference type="InterPro" id="IPR020846">
    <property type="entry name" value="MFS_dom"/>
</dbReference>
<feature type="transmembrane region" description="Helical" evidence="5">
    <location>
        <begin position="183"/>
        <end position="203"/>
    </location>
</feature>
<feature type="transmembrane region" description="Helical" evidence="5">
    <location>
        <begin position="152"/>
        <end position="171"/>
    </location>
</feature>
<dbReference type="EMBL" id="KV441551">
    <property type="protein sequence ID" value="OAG06959.1"/>
    <property type="molecule type" value="Genomic_DNA"/>
</dbReference>
<feature type="transmembrane region" description="Helical" evidence="5">
    <location>
        <begin position="324"/>
        <end position="342"/>
    </location>
</feature>
<feature type="domain" description="Major facilitator superfamily (MFS) profile" evidence="6">
    <location>
        <begin position="21"/>
        <end position="480"/>
    </location>
</feature>
<proteinExistence type="predicted"/>
<feature type="transmembrane region" description="Helical" evidence="5">
    <location>
        <begin position="248"/>
        <end position="265"/>
    </location>
</feature>
<dbReference type="InterPro" id="IPR011701">
    <property type="entry name" value="MFS"/>
</dbReference>
<dbReference type="Proteomes" id="UP000077069">
    <property type="component" value="Unassembled WGS sequence"/>
</dbReference>
<dbReference type="InterPro" id="IPR036259">
    <property type="entry name" value="MFS_trans_sf"/>
</dbReference>
<dbReference type="AlphaFoldDB" id="A0A177CJE5"/>